<sequence>MNREQKERAEYFHQLHTGPAPLVLPNAWDVASARVIENAGSKAIATTSAGMAWSLGYADGEKMPVQELLAACKRTCRAVRVPVSVDIERGYGRDAQDTGGLVGALIQLGVVGINIEDGTVPGTQTLAHPAVLCERIACVRTVARHHDLRLFINARIDTYCTKELSAAARLEETRVRALAYIDAGADGIFVPGLADLQEIATLARALPVPLNIYAGYPGAPASQALGKLGVRRISLGCGPMQATLAHLSNMASEAIDEGRYDTMGSAMLTTAQANGLFAAVDSHRVRDVPYVGMGDGPVALLLAQPNKHMHDVELTTRNGTTEHAHGHEDPPAWRRLFASVLGENKGSAGVRSR</sequence>
<reference evidence="3" key="1">
    <citation type="journal article" date="2019" name="Int. J. Syst. Evol. Microbiol.">
        <title>The Global Catalogue of Microorganisms (GCM) 10K type strain sequencing project: providing services to taxonomists for standard genome sequencing and annotation.</title>
        <authorList>
            <consortium name="The Broad Institute Genomics Platform"/>
            <consortium name="The Broad Institute Genome Sequencing Center for Infectious Disease"/>
            <person name="Wu L."/>
            <person name="Ma J."/>
        </authorList>
    </citation>
    <scope>NUCLEOTIDE SEQUENCE [LARGE SCALE GENOMIC DNA]</scope>
    <source>
        <strain evidence="3">CGMCC 1.15439</strain>
    </source>
</reference>
<keyword evidence="3" id="KW-1185">Reference proteome</keyword>
<dbReference type="PANTHER" id="PTHR42905">
    <property type="entry name" value="PHOSPHOENOLPYRUVATE CARBOXYLASE"/>
    <property type="match status" value="1"/>
</dbReference>
<protein>
    <recommendedName>
        <fullName evidence="4">Isocitrate lyase/phosphoenolpyruvate mutase family protein</fullName>
    </recommendedName>
</protein>
<name>A0ABQ1FQX6_9GAMM</name>
<dbReference type="RefSeq" id="WP_188793599.1">
    <property type="nucleotide sequence ID" value="NZ_BMJA01000001.1"/>
</dbReference>
<gene>
    <name evidence="2" type="ORF">GCM10010981_14910</name>
</gene>
<evidence type="ECO:0000256" key="1">
    <source>
        <dbReference type="ARBA" id="ARBA00022723"/>
    </source>
</evidence>
<evidence type="ECO:0008006" key="4">
    <source>
        <dbReference type="Google" id="ProtNLM"/>
    </source>
</evidence>
<accession>A0ABQ1FQX6</accession>
<evidence type="ECO:0000313" key="2">
    <source>
        <dbReference type="EMBL" id="GGA27219.1"/>
    </source>
</evidence>
<dbReference type="Proteomes" id="UP000620046">
    <property type="component" value="Unassembled WGS sequence"/>
</dbReference>
<dbReference type="InterPro" id="IPR015813">
    <property type="entry name" value="Pyrv/PenolPyrv_kinase-like_dom"/>
</dbReference>
<dbReference type="Gene3D" id="3.20.20.60">
    <property type="entry name" value="Phosphoenolpyruvate-binding domains"/>
    <property type="match status" value="1"/>
</dbReference>
<dbReference type="EMBL" id="BMJA01000001">
    <property type="protein sequence ID" value="GGA27219.1"/>
    <property type="molecule type" value="Genomic_DNA"/>
</dbReference>
<dbReference type="CDD" id="cd00377">
    <property type="entry name" value="ICL_PEPM"/>
    <property type="match status" value="1"/>
</dbReference>
<dbReference type="InterPro" id="IPR040442">
    <property type="entry name" value="Pyrv_kinase-like_dom_sf"/>
</dbReference>
<dbReference type="Pfam" id="PF13714">
    <property type="entry name" value="PEP_mutase"/>
    <property type="match status" value="1"/>
</dbReference>
<evidence type="ECO:0000313" key="3">
    <source>
        <dbReference type="Proteomes" id="UP000620046"/>
    </source>
</evidence>
<keyword evidence="1" id="KW-0479">Metal-binding</keyword>
<proteinExistence type="predicted"/>
<comment type="caution">
    <text evidence="2">The sequence shown here is derived from an EMBL/GenBank/DDBJ whole genome shotgun (WGS) entry which is preliminary data.</text>
</comment>
<organism evidence="2 3">
    <name type="scientific">Dyella nitratireducens</name>
    <dbReference type="NCBI Taxonomy" id="1849580"/>
    <lineage>
        <taxon>Bacteria</taxon>
        <taxon>Pseudomonadati</taxon>
        <taxon>Pseudomonadota</taxon>
        <taxon>Gammaproteobacteria</taxon>
        <taxon>Lysobacterales</taxon>
        <taxon>Rhodanobacteraceae</taxon>
        <taxon>Dyella</taxon>
    </lineage>
</organism>
<dbReference type="PANTHER" id="PTHR42905:SF16">
    <property type="entry name" value="CARBOXYPHOSPHONOENOLPYRUVATE PHOSPHONOMUTASE-LIKE PROTEIN (AFU_ORTHOLOGUE AFUA_5G07230)"/>
    <property type="match status" value="1"/>
</dbReference>
<dbReference type="InterPro" id="IPR039556">
    <property type="entry name" value="ICL/PEPM"/>
</dbReference>
<dbReference type="SUPFAM" id="SSF51621">
    <property type="entry name" value="Phosphoenolpyruvate/pyruvate domain"/>
    <property type="match status" value="1"/>
</dbReference>